<name>A0ABW0NGN1_9BURK</name>
<dbReference type="Pfam" id="PF03779">
    <property type="entry name" value="SPW"/>
    <property type="match status" value="1"/>
</dbReference>
<dbReference type="RefSeq" id="WP_376850242.1">
    <property type="nucleotide sequence ID" value="NZ_JBHSMF010000006.1"/>
</dbReference>
<dbReference type="EMBL" id="JBHSMF010000006">
    <property type="protein sequence ID" value="MFC5498182.1"/>
    <property type="molecule type" value="Genomic_DNA"/>
</dbReference>
<evidence type="ECO:0000256" key="1">
    <source>
        <dbReference type="SAM" id="Phobius"/>
    </source>
</evidence>
<keyword evidence="4" id="KW-1185">Reference proteome</keyword>
<feature type="transmembrane region" description="Helical" evidence="1">
    <location>
        <begin position="34"/>
        <end position="55"/>
    </location>
</feature>
<feature type="transmembrane region" description="Helical" evidence="1">
    <location>
        <begin position="62"/>
        <end position="79"/>
    </location>
</feature>
<feature type="transmembrane region" description="Helical" evidence="1">
    <location>
        <begin position="85"/>
        <end position="105"/>
    </location>
</feature>
<keyword evidence="1" id="KW-1133">Transmembrane helix</keyword>
<feature type="transmembrane region" description="Helical" evidence="1">
    <location>
        <begin position="12"/>
        <end position="28"/>
    </location>
</feature>
<dbReference type="InterPro" id="IPR005530">
    <property type="entry name" value="SPW"/>
</dbReference>
<comment type="caution">
    <text evidence="3">The sequence shown here is derived from an EMBL/GenBank/DDBJ whole genome shotgun (WGS) entry which is preliminary data.</text>
</comment>
<gene>
    <name evidence="3" type="ORF">ACFPOE_11615</name>
</gene>
<dbReference type="Proteomes" id="UP001596037">
    <property type="component" value="Unassembled WGS sequence"/>
</dbReference>
<evidence type="ECO:0000313" key="3">
    <source>
        <dbReference type="EMBL" id="MFC5498182.1"/>
    </source>
</evidence>
<evidence type="ECO:0000313" key="4">
    <source>
        <dbReference type="Proteomes" id="UP001596037"/>
    </source>
</evidence>
<keyword evidence="1" id="KW-0812">Transmembrane</keyword>
<proteinExistence type="predicted"/>
<organism evidence="3 4">
    <name type="scientific">Caenimonas terrae</name>
    <dbReference type="NCBI Taxonomy" id="696074"/>
    <lineage>
        <taxon>Bacteria</taxon>
        <taxon>Pseudomonadati</taxon>
        <taxon>Pseudomonadota</taxon>
        <taxon>Betaproteobacteria</taxon>
        <taxon>Burkholderiales</taxon>
        <taxon>Comamonadaceae</taxon>
        <taxon>Caenimonas</taxon>
    </lineage>
</organism>
<accession>A0ABW0NGN1</accession>
<reference evidence="4" key="1">
    <citation type="journal article" date="2019" name="Int. J. Syst. Evol. Microbiol.">
        <title>The Global Catalogue of Microorganisms (GCM) 10K type strain sequencing project: providing services to taxonomists for standard genome sequencing and annotation.</title>
        <authorList>
            <consortium name="The Broad Institute Genomics Platform"/>
            <consortium name="The Broad Institute Genome Sequencing Center for Infectious Disease"/>
            <person name="Wu L."/>
            <person name="Ma J."/>
        </authorList>
    </citation>
    <scope>NUCLEOTIDE SEQUENCE [LARGE SCALE GENOMIC DNA]</scope>
    <source>
        <strain evidence="4">CCUG 57401</strain>
    </source>
</reference>
<protein>
    <submittedName>
        <fullName evidence="3">SPW repeat protein</fullName>
    </submittedName>
</protein>
<sequence>MKQMKHWQDPANALIGAWLVASPWVLGFQGNSSALSSSLVIGVALIAAAAGAMWLPQAWEEWTEAALGVLMMASPWLMGFTGLEAARTSAILSGLAVLALALWVLGTDKDWGFLREDRPAH</sequence>
<feature type="domain" description="SPW repeat-containing integral membrane" evidence="2">
    <location>
        <begin position="7"/>
        <end position="102"/>
    </location>
</feature>
<evidence type="ECO:0000259" key="2">
    <source>
        <dbReference type="Pfam" id="PF03779"/>
    </source>
</evidence>
<keyword evidence="1" id="KW-0472">Membrane</keyword>